<comment type="caution">
    <text evidence="11">Lacks conserved residue(s) required for the propagation of feature annotation.</text>
</comment>
<name>A0A7X1J3K3_9ACTN</name>
<dbReference type="PANTHER" id="PTHR11956">
    <property type="entry name" value="ARGINYL-TRNA SYNTHETASE"/>
    <property type="match status" value="1"/>
</dbReference>
<dbReference type="SMART" id="SM01016">
    <property type="entry name" value="Arg_tRNA_synt_N"/>
    <property type="match status" value="1"/>
</dbReference>
<comment type="catalytic activity">
    <reaction evidence="10 11">
        <text>tRNA(Arg) + L-arginine + ATP = L-arginyl-tRNA(Arg) + AMP + diphosphate</text>
        <dbReference type="Rhea" id="RHEA:20301"/>
        <dbReference type="Rhea" id="RHEA-COMP:9658"/>
        <dbReference type="Rhea" id="RHEA-COMP:9673"/>
        <dbReference type="ChEBI" id="CHEBI:30616"/>
        <dbReference type="ChEBI" id="CHEBI:32682"/>
        <dbReference type="ChEBI" id="CHEBI:33019"/>
        <dbReference type="ChEBI" id="CHEBI:78442"/>
        <dbReference type="ChEBI" id="CHEBI:78513"/>
        <dbReference type="ChEBI" id="CHEBI:456215"/>
        <dbReference type="EC" id="6.1.1.19"/>
    </reaction>
</comment>
<dbReference type="Pfam" id="PF00750">
    <property type="entry name" value="tRNA-synt_1d"/>
    <property type="match status" value="1"/>
</dbReference>
<evidence type="ECO:0000256" key="4">
    <source>
        <dbReference type="ARBA" id="ARBA00022490"/>
    </source>
</evidence>
<dbReference type="RefSeq" id="WP_186280951.1">
    <property type="nucleotide sequence ID" value="NZ_JACMSF010000004.1"/>
</dbReference>
<evidence type="ECO:0000256" key="12">
    <source>
        <dbReference type="RuleBase" id="RU363038"/>
    </source>
</evidence>
<dbReference type="PANTHER" id="PTHR11956:SF5">
    <property type="entry name" value="ARGININE--TRNA LIGASE, CYTOPLASMIC"/>
    <property type="match status" value="1"/>
</dbReference>
<feature type="domain" description="DALR anticodon binding" evidence="13">
    <location>
        <begin position="459"/>
        <end position="575"/>
    </location>
</feature>
<accession>A0A7X1J3K3</accession>
<evidence type="ECO:0000256" key="1">
    <source>
        <dbReference type="ARBA" id="ARBA00004496"/>
    </source>
</evidence>
<dbReference type="Gene3D" id="1.10.730.10">
    <property type="entry name" value="Isoleucyl-tRNA Synthetase, Domain 1"/>
    <property type="match status" value="1"/>
</dbReference>
<comment type="subunit">
    <text evidence="3 11">Monomer.</text>
</comment>
<dbReference type="GO" id="GO:0006420">
    <property type="term" value="P:arginyl-tRNA aminoacylation"/>
    <property type="evidence" value="ECO:0007669"/>
    <property type="project" value="UniProtKB-UniRule"/>
</dbReference>
<proteinExistence type="inferred from homology"/>
<dbReference type="EC" id="6.1.1.19" evidence="11"/>
<comment type="similarity">
    <text evidence="2 11 12">Belongs to the class-I aminoacyl-tRNA synthetase family.</text>
</comment>
<dbReference type="InterPro" id="IPR009080">
    <property type="entry name" value="tRNAsynth_Ia_anticodon-bd"/>
</dbReference>
<dbReference type="SUPFAM" id="SSF55190">
    <property type="entry name" value="Arginyl-tRNA synthetase (ArgRS), N-terminal 'additional' domain"/>
    <property type="match status" value="1"/>
</dbReference>
<dbReference type="InterPro" id="IPR001278">
    <property type="entry name" value="Arg-tRNA-ligase"/>
</dbReference>
<evidence type="ECO:0000259" key="13">
    <source>
        <dbReference type="SMART" id="SM00836"/>
    </source>
</evidence>
<dbReference type="InterPro" id="IPR035684">
    <property type="entry name" value="ArgRS_core"/>
</dbReference>
<comment type="subcellular location">
    <subcellularLocation>
        <location evidence="1 11">Cytoplasm</location>
    </subcellularLocation>
</comment>
<evidence type="ECO:0000259" key="14">
    <source>
        <dbReference type="SMART" id="SM01016"/>
    </source>
</evidence>
<dbReference type="PRINTS" id="PR01038">
    <property type="entry name" value="TRNASYNTHARG"/>
</dbReference>
<dbReference type="GO" id="GO:0005524">
    <property type="term" value="F:ATP binding"/>
    <property type="evidence" value="ECO:0007669"/>
    <property type="project" value="UniProtKB-UniRule"/>
</dbReference>
<dbReference type="NCBIfam" id="TIGR00456">
    <property type="entry name" value="argS"/>
    <property type="match status" value="1"/>
</dbReference>
<evidence type="ECO:0000313" key="16">
    <source>
        <dbReference type="Proteomes" id="UP000584670"/>
    </source>
</evidence>
<keyword evidence="6 11" id="KW-0547">Nucleotide-binding</keyword>
<dbReference type="Pfam" id="PF05746">
    <property type="entry name" value="DALR_1"/>
    <property type="match status" value="1"/>
</dbReference>
<organism evidence="15 16">
    <name type="scientific">Streptomyces cupreus</name>
    <dbReference type="NCBI Taxonomy" id="2759956"/>
    <lineage>
        <taxon>Bacteria</taxon>
        <taxon>Bacillati</taxon>
        <taxon>Actinomycetota</taxon>
        <taxon>Actinomycetes</taxon>
        <taxon>Kitasatosporales</taxon>
        <taxon>Streptomycetaceae</taxon>
        <taxon>Streptomyces</taxon>
    </lineage>
</organism>
<evidence type="ECO:0000256" key="7">
    <source>
        <dbReference type="ARBA" id="ARBA00022840"/>
    </source>
</evidence>
<dbReference type="SMART" id="SM00836">
    <property type="entry name" value="DALR_1"/>
    <property type="match status" value="1"/>
</dbReference>
<evidence type="ECO:0000256" key="10">
    <source>
        <dbReference type="ARBA" id="ARBA00049339"/>
    </source>
</evidence>
<dbReference type="InterPro" id="IPR001412">
    <property type="entry name" value="aa-tRNA-synth_I_CS"/>
</dbReference>
<dbReference type="Proteomes" id="UP000584670">
    <property type="component" value="Unassembled WGS sequence"/>
</dbReference>
<dbReference type="SUPFAM" id="SSF47323">
    <property type="entry name" value="Anticodon-binding domain of a subclass of class I aminoacyl-tRNA synthetases"/>
    <property type="match status" value="1"/>
</dbReference>
<dbReference type="CDD" id="cd00671">
    <property type="entry name" value="ArgRS_core"/>
    <property type="match status" value="1"/>
</dbReference>
<feature type="domain" description="Arginyl tRNA synthetase N-terminal" evidence="14">
    <location>
        <begin position="2"/>
        <end position="84"/>
    </location>
</feature>
<protein>
    <recommendedName>
        <fullName evidence="11">Arginine--tRNA ligase</fullName>
        <ecNumber evidence="11">6.1.1.19</ecNumber>
    </recommendedName>
    <alternativeName>
        <fullName evidence="11">Arginyl-tRNA synthetase</fullName>
        <shortName evidence="11">ArgRS</shortName>
    </alternativeName>
</protein>
<dbReference type="FunFam" id="3.40.50.620:FF:000030">
    <property type="entry name" value="Arginine--tRNA ligase"/>
    <property type="match status" value="1"/>
</dbReference>
<gene>
    <name evidence="11 15" type="primary">argS</name>
    <name evidence="15" type="ORF">H4N64_05495</name>
</gene>
<keyword evidence="5 11" id="KW-0436">Ligase</keyword>
<keyword evidence="9 11" id="KW-0030">Aminoacyl-tRNA synthetase</keyword>
<evidence type="ECO:0000256" key="11">
    <source>
        <dbReference type="HAMAP-Rule" id="MF_00123"/>
    </source>
</evidence>
<evidence type="ECO:0000256" key="8">
    <source>
        <dbReference type="ARBA" id="ARBA00022917"/>
    </source>
</evidence>
<dbReference type="FunFam" id="1.10.730.10:FF:000008">
    <property type="entry name" value="Arginine--tRNA ligase"/>
    <property type="match status" value="1"/>
</dbReference>
<keyword evidence="7 11" id="KW-0067">ATP-binding</keyword>
<keyword evidence="4 11" id="KW-0963">Cytoplasm</keyword>
<evidence type="ECO:0000256" key="9">
    <source>
        <dbReference type="ARBA" id="ARBA00023146"/>
    </source>
</evidence>
<dbReference type="InterPro" id="IPR008909">
    <property type="entry name" value="DALR_anticod-bd"/>
</dbReference>
<comment type="caution">
    <text evidence="15">The sequence shown here is derived from an EMBL/GenBank/DDBJ whole genome shotgun (WGS) entry which is preliminary data.</text>
</comment>
<dbReference type="Pfam" id="PF03485">
    <property type="entry name" value="Arg_tRNA_synt_N"/>
    <property type="match status" value="1"/>
</dbReference>
<dbReference type="InterPro" id="IPR014729">
    <property type="entry name" value="Rossmann-like_a/b/a_fold"/>
</dbReference>
<evidence type="ECO:0000256" key="2">
    <source>
        <dbReference type="ARBA" id="ARBA00005594"/>
    </source>
</evidence>
<dbReference type="AlphaFoldDB" id="A0A7X1J3K3"/>
<evidence type="ECO:0000313" key="15">
    <source>
        <dbReference type="EMBL" id="MBC2901062.1"/>
    </source>
</evidence>
<dbReference type="CDD" id="cd07956">
    <property type="entry name" value="Anticodon_Ia_Arg"/>
    <property type="match status" value="1"/>
</dbReference>
<reference evidence="15 16" key="1">
    <citation type="submission" date="2020-08" db="EMBL/GenBank/DDBJ databases">
        <title>Streptomyces sp. PSKA01 genome sequencing and assembly.</title>
        <authorList>
            <person name="Mandal S."/>
            <person name="Maiti P.K."/>
            <person name="Das P."/>
        </authorList>
    </citation>
    <scope>NUCLEOTIDE SEQUENCE [LARGE SCALE GENOMIC DNA]</scope>
    <source>
        <strain evidence="15 16">PSKA01</strain>
    </source>
</reference>
<dbReference type="Gene3D" id="3.40.50.620">
    <property type="entry name" value="HUPs"/>
    <property type="match status" value="1"/>
</dbReference>
<dbReference type="PROSITE" id="PS00178">
    <property type="entry name" value="AA_TRNA_LIGASE_I"/>
    <property type="match status" value="1"/>
</dbReference>
<keyword evidence="16" id="KW-1185">Reference proteome</keyword>
<dbReference type="EMBL" id="JACMSF010000004">
    <property type="protein sequence ID" value="MBC2901062.1"/>
    <property type="molecule type" value="Genomic_DNA"/>
</dbReference>
<dbReference type="Gene3D" id="3.30.1360.70">
    <property type="entry name" value="Arginyl tRNA synthetase N-terminal domain"/>
    <property type="match status" value="1"/>
</dbReference>
<dbReference type="HAMAP" id="MF_00123">
    <property type="entry name" value="Arg_tRNA_synth"/>
    <property type="match status" value="1"/>
</dbReference>
<evidence type="ECO:0000256" key="3">
    <source>
        <dbReference type="ARBA" id="ARBA00011245"/>
    </source>
</evidence>
<evidence type="ECO:0000256" key="5">
    <source>
        <dbReference type="ARBA" id="ARBA00022598"/>
    </source>
</evidence>
<evidence type="ECO:0000256" key="6">
    <source>
        <dbReference type="ARBA" id="ARBA00022741"/>
    </source>
</evidence>
<dbReference type="InterPro" id="IPR005148">
    <property type="entry name" value="Arg-tRNA-synth_N"/>
</dbReference>
<dbReference type="SUPFAM" id="SSF52374">
    <property type="entry name" value="Nucleotidylyl transferase"/>
    <property type="match status" value="1"/>
</dbReference>
<dbReference type="InterPro" id="IPR036695">
    <property type="entry name" value="Arg-tRNA-synth_N_sf"/>
</dbReference>
<dbReference type="GO" id="GO:0004814">
    <property type="term" value="F:arginine-tRNA ligase activity"/>
    <property type="evidence" value="ECO:0007669"/>
    <property type="project" value="UniProtKB-UniRule"/>
</dbReference>
<sequence>MANLEELLHQRLAPAFETVAGAPVDPVIRRSQRAHFQSDAALALVRKIGGNPRDIASRVVEAAQLDDLCSSVEISGPGFINLTFSDEVLARLLADTIGDERLGVPQAKAPETIAIDYSAPNAAKEMHVGHLRSTIIGDAAVRLLEWQGHTIIRQNHIGEWGTPFGMLVEHLLDIGESEAAHELSVGDLNGFYRAARVKFDADDTFKDRARKRVVLLQSGDETTLRLWKTLVDESKKYFMTVYGMLGVRLTEDDFFGESYYNDQLQSVVDELDELGLLRESDGAQCVFPDGYKNRSGDPLPIIVKKGDGGFGYGATDLATIRHRLRNLHATRLLYVVGLPQHQHLAMIYDVARDARWLVPPARAEHVGHGSILGDDGKMLRTRAGKSVKLVDLLEEAVVRASAVVAEKNPELDEEARSAVAQAVGIGAVKYADLSTDRTRDYVFDVDRMVSFEGNTAPYLQYARARICSIFRRAGVETPLQGIEKLVIAEPAERALALELLEFSSLLAEVSETLEFHKLANYLYGLASAFTSFYEKCPVLRAEGDVKQSRLALCDITARTLELGLGLLGIDAPDRM</sequence>
<dbReference type="GO" id="GO:0005737">
    <property type="term" value="C:cytoplasm"/>
    <property type="evidence" value="ECO:0007669"/>
    <property type="project" value="UniProtKB-SubCell"/>
</dbReference>
<keyword evidence="8 11" id="KW-0648">Protein biosynthesis</keyword>